<dbReference type="InterPro" id="IPR036390">
    <property type="entry name" value="WH_DNA-bd_sf"/>
</dbReference>
<evidence type="ECO:0000313" key="6">
    <source>
        <dbReference type="Proteomes" id="UP001579974"/>
    </source>
</evidence>
<dbReference type="PROSITE" id="PS50995">
    <property type="entry name" value="HTH_MARR_2"/>
    <property type="match status" value="1"/>
</dbReference>
<evidence type="ECO:0000313" key="5">
    <source>
        <dbReference type="EMBL" id="MFB5192505.1"/>
    </source>
</evidence>
<comment type="caution">
    <text evidence="5">The sequence shown here is derived from an EMBL/GenBank/DDBJ whole genome shotgun (WGS) entry which is preliminary data.</text>
</comment>
<keyword evidence="2" id="KW-0238">DNA-binding</keyword>
<protein>
    <submittedName>
        <fullName evidence="5">MarR family transcriptional regulator</fullName>
    </submittedName>
</protein>
<evidence type="ECO:0000256" key="3">
    <source>
        <dbReference type="ARBA" id="ARBA00023163"/>
    </source>
</evidence>
<evidence type="ECO:0000259" key="4">
    <source>
        <dbReference type="PROSITE" id="PS50995"/>
    </source>
</evidence>
<name>A0ABV5AKE2_9BACL</name>
<dbReference type="SUPFAM" id="SSF46785">
    <property type="entry name" value="Winged helix' DNA-binding domain"/>
    <property type="match status" value="1"/>
</dbReference>
<dbReference type="Pfam" id="PF12802">
    <property type="entry name" value="MarR_2"/>
    <property type="match status" value="1"/>
</dbReference>
<keyword evidence="6" id="KW-1185">Reference proteome</keyword>
<dbReference type="SMART" id="SM00347">
    <property type="entry name" value="HTH_MARR"/>
    <property type="match status" value="1"/>
</dbReference>
<dbReference type="Gene3D" id="1.10.10.10">
    <property type="entry name" value="Winged helix-like DNA-binding domain superfamily/Winged helix DNA-binding domain"/>
    <property type="match status" value="1"/>
</dbReference>
<dbReference type="RefSeq" id="WP_275473008.1">
    <property type="nucleotide sequence ID" value="NZ_CP162940.1"/>
</dbReference>
<accession>A0ABV5AKE2</accession>
<feature type="domain" description="HTH marR-type" evidence="4">
    <location>
        <begin position="7"/>
        <end position="139"/>
    </location>
</feature>
<dbReference type="Proteomes" id="UP001579974">
    <property type="component" value="Unassembled WGS sequence"/>
</dbReference>
<dbReference type="PANTHER" id="PTHR42756">
    <property type="entry name" value="TRANSCRIPTIONAL REGULATOR, MARR"/>
    <property type="match status" value="1"/>
</dbReference>
<reference evidence="5 6" key="1">
    <citation type="journal article" date="2024" name="Int. J. Mol. Sci.">
        <title>Exploration of Alicyclobacillus spp. Genome in Search of Antibiotic Resistance.</title>
        <authorList>
            <person name="Bucka-Kolendo J."/>
            <person name="Kiousi D.E."/>
            <person name="Dekowska A."/>
            <person name="Mikolajczuk-Szczyrba A."/>
            <person name="Karadedos D.M."/>
            <person name="Michael P."/>
            <person name="Galanis A."/>
            <person name="Sokolowska B."/>
        </authorList>
    </citation>
    <scope>NUCLEOTIDE SEQUENCE [LARGE SCALE GENOMIC DNA]</scope>
    <source>
        <strain evidence="5 6">KKP 3000</strain>
    </source>
</reference>
<keyword evidence="3" id="KW-0804">Transcription</keyword>
<dbReference type="PRINTS" id="PR00598">
    <property type="entry name" value="HTHMARR"/>
</dbReference>
<dbReference type="InterPro" id="IPR036388">
    <property type="entry name" value="WH-like_DNA-bd_sf"/>
</dbReference>
<dbReference type="InterPro" id="IPR000835">
    <property type="entry name" value="HTH_MarR-typ"/>
</dbReference>
<evidence type="ECO:0000256" key="1">
    <source>
        <dbReference type="ARBA" id="ARBA00023015"/>
    </source>
</evidence>
<dbReference type="EMBL" id="JBDXSU010000023">
    <property type="protein sequence ID" value="MFB5192505.1"/>
    <property type="molecule type" value="Genomic_DNA"/>
</dbReference>
<evidence type="ECO:0000256" key="2">
    <source>
        <dbReference type="ARBA" id="ARBA00023125"/>
    </source>
</evidence>
<proteinExistence type="predicted"/>
<dbReference type="PANTHER" id="PTHR42756:SF1">
    <property type="entry name" value="TRANSCRIPTIONAL REPRESSOR OF EMRAB OPERON"/>
    <property type="match status" value="1"/>
</dbReference>
<sequence>MDYNPLHDSLGFMISQTYRKVASFTMLHFKPYGVTTEQWVVLLTLARHAGITQTRLADLTKKDKTTITRILDSLQRKALAERRQDAGDRRAIRVFATDEGKRLANELADVERHAMDLLFDSYTEEEKEHLKSALLAVQQCVDAQT</sequence>
<gene>
    <name evidence="5" type="ORF">KKP3000_001709</name>
</gene>
<organism evidence="5 6">
    <name type="scientific">Alicyclobacillus fastidiosus</name>
    <dbReference type="NCBI Taxonomy" id="392011"/>
    <lineage>
        <taxon>Bacteria</taxon>
        <taxon>Bacillati</taxon>
        <taxon>Bacillota</taxon>
        <taxon>Bacilli</taxon>
        <taxon>Bacillales</taxon>
        <taxon>Alicyclobacillaceae</taxon>
        <taxon>Alicyclobacillus</taxon>
    </lineage>
</organism>
<keyword evidence="1" id="KW-0805">Transcription regulation</keyword>